<dbReference type="PROSITE" id="PS00139">
    <property type="entry name" value="THIOL_PROTEASE_CYS"/>
    <property type="match status" value="1"/>
</dbReference>
<gene>
    <name evidence="5" type="ORF">M9Y10_005368</name>
</gene>
<dbReference type="InterPro" id="IPR013201">
    <property type="entry name" value="Prot_inhib_I29"/>
</dbReference>
<dbReference type="InterPro" id="IPR000668">
    <property type="entry name" value="Peptidase_C1A_C"/>
</dbReference>
<evidence type="ECO:0000256" key="1">
    <source>
        <dbReference type="ARBA" id="ARBA00008455"/>
    </source>
</evidence>
<dbReference type="Gene3D" id="3.90.70.10">
    <property type="entry name" value="Cysteine proteinases"/>
    <property type="match status" value="1"/>
</dbReference>
<feature type="domain" description="Peptidase C1A papain C-terminal" evidence="3">
    <location>
        <begin position="106"/>
        <end position="320"/>
    </location>
</feature>
<dbReference type="SUPFAM" id="SSF54001">
    <property type="entry name" value="Cysteine proteinases"/>
    <property type="match status" value="1"/>
</dbReference>
<evidence type="ECO:0000259" key="4">
    <source>
        <dbReference type="SMART" id="SM00848"/>
    </source>
</evidence>
<dbReference type="Proteomes" id="UP001470230">
    <property type="component" value="Unassembled WGS sequence"/>
</dbReference>
<keyword evidence="6" id="KW-1185">Reference proteome</keyword>
<reference evidence="5 6" key="1">
    <citation type="submission" date="2024-04" db="EMBL/GenBank/DDBJ databases">
        <title>Tritrichomonas musculus Genome.</title>
        <authorList>
            <person name="Alves-Ferreira E."/>
            <person name="Grigg M."/>
            <person name="Lorenzi H."/>
            <person name="Galac M."/>
        </authorList>
    </citation>
    <scope>NUCLEOTIDE SEQUENCE [LARGE SCALE GENOMIC DNA]</scope>
    <source>
        <strain evidence="5 6">EAF2021</strain>
    </source>
</reference>
<name>A0ABR2JM70_9EUKA</name>
<dbReference type="Pfam" id="PF00112">
    <property type="entry name" value="Peptidase_C1"/>
    <property type="match status" value="1"/>
</dbReference>
<dbReference type="SMART" id="SM00645">
    <property type="entry name" value="Pept_C1"/>
    <property type="match status" value="1"/>
</dbReference>
<dbReference type="InterPro" id="IPR039417">
    <property type="entry name" value="Peptidase_C1A_papain-like"/>
</dbReference>
<evidence type="ECO:0000256" key="2">
    <source>
        <dbReference type="ARBA" id="ARBA00023157"/>
    </source>
</evidence>
<accession>A0ABR2JM70</accession>
<evidence type="ECO:0008006" key="7">
    <source>
        <dbReference type="Google" id="ProtNLM"/>
    </source>
</evidence>
<dbReference type="InterPro" id="IPR025661">
    <property type="entry name" value="Pept_asp_AS"/>
</dbReference>
<feature type="domain" description="Cathepsin propeptide inhibitor" evidence="4">
    <location>
        <begin position="23"/>
        <end position="79"/>
    </location>
</feature>
<evidence type="ECO:0000313" key="5">
    <source>
        <dbReference type="EMBL" id="KAK8878588.1"/>
    </source>
</evidence>
<keyword evidence="2" id="KW-1015">Disulfide bond</keyword>
<sequence length="321" mass="35843">MFHLLCSLAASAVLFQKHEEKSFLNWMRTNNQFYLGSDYQLRFGIYLQNLRLVQAHNADSSKSFKVAMNQFAALTPSEYKQMLGFKPNLNAINNYRKAKKQPMRRTADSLDWREKGVVNEIKNQYTCGSCWAFSAIQAAESAYAIKNGNLLSLSEQNLVDCVNTCDGCGGGLMDAAYTYVIEHQGGQFNTESAYWYISFQESCYFDKYEKAGSISSYVNVTSGDEDDLAAKVEAYGPAAVAIDASSLWFQLYFSGIYDNSGCSSTELDHGVGCVGYGSESGTQYWIVRNSWGSYWGESGYVRMIRKDNQCGIATMSCIPIP</sequence>
<comment type="similarity">
    <text evidence="1">Belongs to the peptidase C1 family.</text>
</comment>
<dbReference type="InterPro" id="IPR000169">
    <property type="entry name" value="Pept_cys_AS"/>
</dbReference>
<proteinExistence type="inferred from homology"/>
<dbReference type="PRINTS" id="PR00705">
    <property type="entry name" value="PAPAIN"/>
</dbReference>
<dbReference type="InterPro" id="IPR038765">
    <property type="entry name" value="Papain-like_cys_pep_sf"/>
</dbReference>
<dbReference type="PROSITE" id="PS00640">
    <property type="entry name" value="THIOL_PROTEASE_ASN"/>
    <property type="match status" value="1"/>
</dbReference>
<dbReference type="InterPro" id="IPR013128">
    <property type="entry name" value="Peptidase_C1A"/>
</dbReference>
<organism evidence="5 6">
    <name type="scientific">Tritrichomonas musculus</name>
    <dbReference type="NCBI Taxonomy" id="1915356"/>
    <lineage>
        <taxon>Eukaryota</taxon>
        <taxon>Metamonada</taxon>
        <taxon>Parabasalia</taxon>
        <taxon>Tritrichomonadida</taxon>
        <taxon>Tritrichomonadidae</taxon>
        <taxon>Tritrichomonas</taxon>
    </lineage>
</organism>
<dbReference type="EMBL" id="JAPFFF010000011">
    <property type="protein sequence ID" value="KAK8878588.1"/>
    <property type="molecule type" value="Genomic_DNA"/>
</dbReference>
<comment type="caution">
    <text evidence="5">The sequence shown here is derived from an EMBL/GenBank/DDBJ whole genome shotgun (WGS) entry which is preliminary data.</text>
</comment>
<dbReference type="Pfam" id="PF08246">
    <property type="entry name" value="Inhibitor_I29"/>
    <property type="match status" value="1"/>
</dbReference>
<evidence type="ECO:0000313" key="6">
    <source>
        <dbReference type="Proteomes" id="UP001470230"/>
    </source>
</evidence>
<evidence type="ECO:0000259" key="3">
    <source>
        <dbReference type="SMART" id="SM00645"/>
    </source>
</evidence>
<protein>
    <recommendedName>
        <fullName evidence="7">Clan CA, family C1, cathepsin L-like cysteine peptidase</fullName>
    </recommendedName>
</protein>
<dbReference type="PANTHER" id="PTHR12411">
    <property type="entry name" value="CYSTEINE PROTEASE FAMILY C1-RELATED"/>
    <property type="match status" value="1"/>
</dbReference>
<dbReference type="SMART" id="SM00848">
    <property type="entry name" value="Inhibitor_I29"/>
    <property type="match status" value="1"/>
</dbReference>
<dbReference type="CDD" id="cd02248">
    <property type="entry name" value="Peptidase_C1A"/>
    <property type="match status" value="1"/>
</dbReference>